<keyword evidence="3" id="KW-1185">Reference proteome</keyword>
<reference evidence="2" key="1">
    <citation type="submission" date="2013-04" db="EMBL/GenBank/DDBJ databases">
        <authorList>
            <person name="Qu J."/>
            <person name="Murali S.C."/>
            <person name="Bandaranaike D."/>
            <person name="Bellair M."/>
            <person name="Blankenburg K."/>
            <person name="Chao H."/>
            <person name="Dinh H."/>
            <person name="Doddapaneni H."/>
            <person name="Downs B."/>
            <person name="Dugan-Rocha S."/>
            <person name="Elkadiri S."/>
            <person name="Gnanaolivu R.D."/>
            <person name="Hernandez B."/>
            <person name="Javaid M."/>
            <person name="Jayaseelan J.C."/>
            <person name="Lee S."/>
            <person name="Li M."/>
            <person name="Ming W."/>
            <person name="Munidasa M."/>
            <person name="Muniz J."/>
            <person name="Nguyen L."/>
            <person name="Ongeri F."/>
            <person name="Osuji N."/>
            <person name="Pu L.-L."/>
            <person name="Puazo M."/>
            <person name="Qu C."/>
            <person name="Quiroz J."/>
            <person name="Raj R."/>
            <person name="Weissenberger G."/>
            <person name="Xin Y."/>
            <person name="Zou X."/>
            <person name="Han Y."/>
            <person name="Richards S."/>
            <person name="Worley K."/>
            <person name="Muzny D."/>
            <person name="Gibbs R."/>
        </authorList>
    </citation>
    <scope>NUCLEOTIDE SEQUENCE</scope>
    <source>
        <strain evidence="2">Sampled in the wild</strain>
    </source>
</reference>
<accession>A0A8K0KKD1</accession>
<dbReference type="AlphaFoldDB" id="A0A8K0KKD1"/>
<comment type="caution">
    <text evidence="2">The sequence shown here is derived from an EMBL/GenBank/DDBJ whole genome shotgun (WGS) entry which is preliminary data.</text>
</comment>
<feature type="compositionally biased region" description="Low complexity" evidence="1">
    <location>
        <begin position="164"/>
        <end position="183"/>
    </location>
</feature>
<feature type="compositionally biased region" description="Basic and acidic residues" evidence="1">
    <location>
        <begin position="259"/>
        <end position="275"/>
    </location>
</feature>
<protein>
    <submittedName>
        <fullName evidence="2">Uncharacterized protein</fullName>
    </submittedName>
</protein>
<dbReference type="EMBL" id="KZ309031">
    <property type="protein sequence ID" value="KAG8236470.1"/>
    <property type="molecule type" value="Genomic_DNA"/>
</dbReference>
<feature type="compositionally biased region" description="Basic and acidic residues" evidence="1">
    <location>
        <begin position="226"/>
        <end position="243"/>
    </location>
</feature>
<feature type="compositionally biased region" description="Basic and acidic residues" evidence="1">
    <location>
        <begin position="184"/>
        <end position="217"/>
    </location>
</feature>
<feature type="compositionally biased region" description="Basic and acidic residues" evidence="1">
    <location>
        <begin position="110"/>
        <end position="126"/>
    </location>
</feature>
<feature type="region of interest" description="Disordered" evidence="1">
    <location>
        <begin position="40"/>
        <end position="275"/>
    </location>
</feature>
<sequence length="275" mass="32391">MGEGMSKGFFWYKSVVVYSRPKVRARVRTEAVQITRKMRRNFQMQEAETPDRKESEERVSTPRNVMEDPRRRVIPKKKRLASRRRRVLNRGRINLERPSSPLERNTSENPEEKVKQDQNQRQKRNEISTTNRRKGSLAHVKARIDTGLTSRGPDKSLKRTPSYVVIEPKSSESIEIESPVASPEYKEQARKTPKNEGITERRKQLEDRKAPSHRLLEGSKNPSHRLLVERKAASYRPQEERRTTSYRPPEEWDAPSRWPPKDREAPSHRPLEERK</sequence>
<proteinExistence type="predicted"/>
<evidence type="ECO:0000313" key="3">
    <source>
        <dbReference type="Proteomes" id="UP000792457"/>
    </source>
</evidence>
<feature type="compositionally biased region" description="Basic residues" evidence="1">
    <location>
        <begin position="72"/>
        <end position="89"/>
    </location>
</feature>
<feature type="compositionally biased region" description="Basic and acidic residues" evidence="1">
    <location>
        <begin position="49"/>
        <end position="71"/>
    </location>
</feature>
<name>A0A8K0KKD1_LADFU</name>
<reference evidence="2" key="2">
    <citation type="submission" date="2017-10" db="EMBL/GenBank/DDBJ databases">
        <title>Ladona fulva Genome sequencing and assembly.</title>
        <authorList>
            <person name="Murali S."/>
            <person name="Richards S."/>
            <person name="Bandaranaike D."/>
            <person name="Bellair M."/>
            <person name="Blankenburg K."/>
            <person name="Chao H."/>
            <person name="Dinh H."/>
            <person name="Doddapaneni H."/>
            <person name="Dugan-Rocha S."/>
            <person name="Elkadiri S."/>
            <person name="Gnanaolivu R."/>
            <person name="Hernandez B."/>
            <person name="Skinner E."/>
            <person name="Javaid M."/>
            <person name="Lee S."/>
            <person name="Li M."/>
            <person name="Ming W."/>
            <person name="Munidasa M."/>
            <person name="Muniz J."/>
            <person name="Nguyen L."/>
            <person name="Hughes D."/>
            <person name="Osuji N."/>
            <person name="Pu L.-L."/>
            <person name="Puazo M."/>
            <person name="Qu C."/>
            <person name="Quiroz J."/>
            <person name="Raj R."/>
            <person name="Weissenberger G."/>
            <person name="Xin Y."/>
            <person name="Zou X."/>
            <person name="Han Y."/>
            <person name="Worley K."/>
            <person name="Muzny D."/>
            <person name="Gibbs R."/>
        </authorList>
    </citation>
    <scope>NUCLEOTIDE SEQUENCE</scope>
    <source>
        <strain evidence="2">Sampled in the wild</strain>
    </source>
</reference>
<feature type="non-terminal residue" evidence="2">
    <location>
        <position position="275"/>
    </location>
</feature>
<evidence type="ECO:0000256" key="1">
    <source>
        <dbReference type="SAM" id="MobiDB-lite"/>
    </source>
</evidence>
<organism evidence="2 3">
    <name type="scientific">Ladona fulva</name>
    <name type="common">Scarce chaser dragonfly</name>
    <name type="synonym">Libellula fulva</name>
    <dbReference type="NCBI Taxonomy" id="123851"/>
    <lineage>
        <taxon>Eukaryota</taxon>
        <taxon>Metazoa</taxon>
        <taxon>Ecdysozoa</taxon>
        <taxon>Arthropoda</taxon>
        <taxon>Hexapoda</taxon>
        <taxon>Insecta</taxon>
        <taxon>Pterygota</taxon>
        <taxon>Palaeoptera</taxon>
        <taxon>Odonata</taxon>
        <taxon>Epiprocta</taxon>
        <taxon>Anisoptera</taxon>
        <taxon>Libelluloidea</taxon>
        <taxon>Libellulidae</taxon>
        <taxon>Ladona</taxon>
    </lineage>
</organism>
<dbReference type="Proteomes" id="UP000792457">
    <property type="component" value="Unassembled WGS sequence"/>
</dbReference>
<evidence type="ECO:0000313" key="2">
    <source>
        <dbReference type="EMBL" id="KAG8236470.1"/>
    </source>
</evidence>
<gene>
    <name evidence="2" type="ORF">J437_LFUL016984</name>
</gene>